<dbReference type="EMBL" id="JAUTXU010000208">
    <property type="protein sequence ID" value="KAK3698634.1"/>
    <property type="molecule type" value="Genomic_DNA"/>
</dbReference>
<evidence type="ECO:0000313" key="1">
    <source>
        <dbReference type="EMBL" id="KAK3698634.1"/>
    </source>
</evidence>
<name>A0ACC3MPE0_9PEZI</name>
<keyword evidence="2" id="KW-1185">Reference proteome</keyword>
<protein>
    <submittedName>
        <fullName evidence="1">Uncharacterized protein</fullName>
    </submittedName>
</protein>
<organism evidence="1 2">
    <name type="scientific">Vermiconidia calcicola</name>
    <dbReference type="NCBI Taxonomy" id="1690605"/>
    <lineage>
        <taxon>Eukaryota</taxon>
        <taxon>Fungi</taxon>
        <taxon>Dikarya</taxon>
        <taxon>Ascomycota</taxon>
        <taxon>Pezizomycotina</taxon>
        <taxon>Dothideomycetes</taxon>
        <taxon>Dothideomycetidae</taxon>
        <taxon>Mycosphaerellales</taxon>
        <taxon>Extremaceae</taxon>
        <taxon>Vermiconidia</taxon>
    </lineage>
</organism>
<reference evidence="1" key="1">
    <citation type="submission" date="2023-07" db="EMBL/GenBank/DDBJ databases">
        <title>Black Yeasts Isolated from many extreme environments.</title>
        <authorList>
            <person name="Coleine C."/>
            <person name="Stajich J.E."/>
            <person name="Selbmann L."/>
        </authorList>
    </citation>
    <scope>NUCLEOTIDE SEQUENCE</scope>
    <source>
        <strain evidence="1">CCFEE 5714</strain>
    </source>
</reference>
<comment type="caution">
    <text evidence="1">The sequence shown here is derived from an EMBL/GenBank/DDBJ whole genome shotgun (WGS) entry which is preliminary data.</text>
</comment>
<dbReference type="Proteomes" id="UP001281147">
    <property type="component" value="Unassembled WGS sequence"/>
</dbReference>
<proteinExistence type="predicted"/>
<gene>
    <name evidence="1" type="ORF">LTR37_016862</name>
</gene>
<evidence type="ECO:0000313" key="2">
    <source>
        <dbReference type="Proteomes" id="UP001281147"/>
    </source>
</evidence>
<sequence>MGSYVRAEHYDLLALGSGEAAKFIACTIAATQGKRCAVIERQWYGGSCPNVACLQSKNVIHSASVPAVFTWRGLWHTSSQWEWRKRRQNEHEGGFKQSGVAFIRGEGKFVDRKTIEVTNADGQKRVLEGDIIIVCTGSRAIISDIPGLKEAKPLTHVELLELEELPSHLIVLGRGYVGLEFAQAMRRFGSAVTVIDKHERTLMHEDEDVATQVQEVLLREGVLFSTSTSVTEVSGTSGESVTVGGTASGETFQVKGSHLLCATGRIPNSDNNGLEATGVTLTEKGHIAADEWNRTSEDGVFAVGDCFGSPYFTHIGYNDFRIVNDCLNGKATSEARRSARQVPFTLSTDPEIAHVGLREHEAKTKGIKYRLAKIPMSAFLRSRTLGETDGFAKALVSAEDDTILGFTAVGPGIGELLPLVQLTMKKKLPYFEIADMIFTHPTLGEGLMFVFGAVPPRS</sequence>
<accession>A0ACC3MPE0</accession>